<organism evidence="4 5">
    <name type="scientific">Okibacterium fritillariae</name>
    <dbReference type="NCBI Taxonomy" id="123320"/>
    <lineage>
        <taxon>Bacteria</taxon>
        <taxon>Bacillati</taxon>
        <taxon>Actinomycetota</taxon>
        <taxon>Actinomycetes</taxon>
        <taxon>Micrococcales</taxon>
        <taxon>Microbacteriaceae</taxon>
        <taxon>Okibacterium</taxon>
    </lineage>
</organism>
<evidence type="ECO:0000313" key="4">
    <source>
        <dbReference type="EMBL" id="SKC38693.1"/>
    </source>
</evidence>
<dbReference type="Pfam" id="PF00583">
    <property type="entry name" value="Acetyltransf_1"/>
    <property type="match status" value="1"/>
</dbReference>
<dbReference type="PANTHER" id="PTHR43877">
    <property type="entry name" value="AMINOALKYLPHOSPHONATE N-ACETYLTRANSFERASE-RELATED-RELATED"/>
    <property type="match status" value="1"/>
</dbReference>
<dbReference type="Proteomes" id="UP000190857">
    <property type="component" value="Unassembled WGS sequence"/>
</dbReference>
<dbReference type="SUPFAM" id="SSF55729">
    <property type="entry name" value="Acyl-CoA N-acyltransferases (Nat)"/>
    <property type="match status" value="1"/>
</dbReference>
<evidence type="ECO:0000256" key="2">
    <source>
        <dbReference type="ARBA" id="ARBA00023315"/>
    </source>
</evidence>
<sequence>MSTSIPAPASFTLENVDWNDPRAVALRAEMEAEMDERYGSSHGDEPVEVTEARMRALAVDPAGVVRTILAVDAGGTPIGHVGVRWLNGVLEVKRLIVTGGQRGQGLGRALMAAVEDVARAEDETHIILQTGTKQPEAVALYERIGYRAIPVYEPYRETMPWSLCYEKFLDAV</sequence>
<dbReference type="InterPro" id="IPR050832">
    <property type="entry name" value="Bact_Acetyltransf"/>
</dbReference>
<keyword evidence="2" id="KW-0012">Acyltransferase</keyword>
<evidence type="ECO:0000256" key="1">
    <source>
        <dbReference type="ARBA" id="ARBA00022679"/>
    </source>
</evidence>
<dbReference type="AlphaFoldDB" id="A0A1T5II48"/>
<evidence type="ECO:0000313" key="5">
    <source>
        <dbReference type="Proteomes" id="UP000190857"/>
    </source>
</evidence>
<dbReference type="InterPro" id="IPR016181">
    <property type="entry name" value="Acyl_CoA_acyltransferase"/>
</dbReference>
<accession>A0A1T5II48</accession>
<dbReference type="EMBL" id="FUZP01000001">
    <property type="protein sequence ID" value="SKC38693.1"/>
    <property type="molecule type" value="Genomic_DNA"/>
</dbReference>
<dbReference type="RefSeq" id="WP_234990942.1">
    <property type="nucleotide sequence ID" value="NZ_FUZP01000001.1"/>
</dbReference>
<dbReference type="PANTHER" id="PTHR43877:SF2">
    <property type="entry name" value="AMINOALKYLPHOSPHONATE N-ACETYLTRANSFERASE-RELATED"/>
    <property type="match status" value="1"/>
</dbReference>
<reference evidence="4 5" key="1">
    <citation type="submission" date="2017-02" db="EMBL/GenBank/DDBJ databases">
        <authorList>
            <person name="Peterson S.W."/>
        </authorList>
    </citation>
    <scope>NUCLEOTIDE SEQUENCE [LARGE SCALE GENOMIC DNA]</scope>
    <source>
        <strain evidence="4 5">VKM Ac-2059</strain>
    </source>
</reference>
<keyword evidence="1 4" id="KW-0808">Transferase</keyword>
<name>A0A1T5II48_9MICO</name>
<dbReference type="STRING" id="123320.SAMN06309945_0464"/>
<dbReference type="GO" id="GO:0016747">
    <property type="term" value="F:acyltransferase activity, transferring groups other than amino-acyl groups"/>
    <property type="evidence" value="ECO:0007669"/>
    <property type="project" value="InterPro"/>
</dbReference>
<evidence type="ECO:0000259" key="3">
    <source>
        <dbReference type="PROSITE" id="PS51186"/>
    </source>
</evidence>
<keyword evidence="5" id="KW-1185">Reference proteome</keyword>
<feature type="domain" description="N-acetyltransferase" evidence="3">
    <location>
        <begin position="24"/>
        <end position="170"/>
    </location>
</feature>
<dbReference type="InterPro" id="IPR000182">
    <property type="entry name" value="GNAT_dom"/>
</dbReference>
<protein>
    <submittedName>
        <fullName evidence="4">Acetyltransferase (GNAT) family protein</fullName>
    </submittedName>
</protein>
<proteinExistence type="predicted"/>
<dbReference type="PROSITE" id="PS51186">
    <property type="entry name" value="GNAT"/>
    <property type="match status" value="1"/>
</dbReference>
<gene>
    <name evidence="4" type="ORF">SAMN06309945_0464</name>
</gene>
<dbReference type="Gene3D" id="3.40.630.30">
    <property type="match status" value="1"/>
</dbReference>